<evidence type="ECO:0000313" key="1">
    <source>
        <dbReference type="EMBL" id="GGL10319.1"/>
    </source>
</evidence>
<gene>
    <name evidence="1" type="ORF">GCM10011588_25940</name>
</gene>
<name>A0A917RIP6_9NOCA</name>
<keyword evidence="2" id="KW-1185">Reference proteome</keyword>
<evidence type="ECO:0000313" key="2">
    <source>
        <dbReference type="Proteomes" id="UP000638263"/>
    </source>
</evidence>
<proteinExistence type="predicted"/>
<dbReference type="Proteomes" id="UP000638263">
    <property type="component" value="Unassembled WGS sequence"/>
</dbReference>
<reference evidence="1" key="2">
    <citation type="submission" date="2020-09" db="EMBL/GenBank/DDBJ databases">
        <authorList>
            <person name="Sun Q."/>
            <person name="Zhou Y."/>
        </authorList>
    </citation>
    <scope>NUCLEOTIDE SEQUENCE</scope>
    <source>
        <strain evidence="1">CGMCC 4.3508</strain>
    </source>
</reference>
<dbReference type="AlphaFoldDB" id="A0A917RIP6"/>
<evidence type="ECO:0008006" key="3">
    <source>
        <dbReference type="Google" id="ProtNLM"/>
    </source>
</evidence>
<dbReference type="EMBL" id="BMMH01000004">
    <property type="protein sequence ID" value="GGL10319.1"/>
    <property type="molecule type" value="Genomic_DNA"/>
</dbReference>
<dbReference type="RefSeq" id="WP_058854283.1">
    <property type="nucleotide sequence ID" value="NZ_BMMH01000004.1"/>
</dbReference>
<organism evidence="1 2">
    <name type="scientific">Nocardia jinanensis</name>
    <dbReference type="NCBI Taxonomy" id="382504"/>
    <lineage>
        <taxon>Bacteria</taxon>
        <taxon>Bacillati</taxon>
        <taxon>Actinomycetota</taxon>
        <taxon>Actinomycetes</taxon>
        <taxon>Mycobacteriales</taxon>
        <taxon>Nocardiaceae</taxon>
        <taxon>Nocardia</taxon>
    </lineage>
</organism>
<protein>
    <recommendedName>
        <fullName evidence="3">Integrase</fullName>
    </recommendedName>
</protein>
<sequence>MVDLAGHRLDGYAAATVNRRLVAVSGMFAFRAMRDPALRSPVPKGREAQRFVPGEKIGLLAHLARKTRPRSALRVREPRRLPRPLATSRAARLLASLRTWRDRAIAG</sequence>
<comment type="caution">
    <text evidence="1">The sequence shown here is derived from an EMBL/GenBank/DDBJ whole genome shotgun (WGS) entry which is preliminary data.</text>
</comment>
<reference evidence="1" key="1">
    <citation type="journal article" date="2014" name="Int. J. Syst. Evol. Microbiol.">
        <title>Complete genome sequence of Corynebacterium casei LMG S-19264T (=DSM 44701T), isolated from a smear-ripened cheese.</title>
        <authorList>
            <consortium name="US DOE Joint Genome Institute (JGI-PGF)"/>
            <person name="Walter F."/>
            <person name="Albersmeier A."/>
            <person name="Kalinowski J."/>
            <person name="Ruckert C."/>
        </authorList>
    </citation>
    <scope>NUCLEOTIDE SEQUENCE</scope>
    <source>
        <strain evidence="1">CGMCC 4.3508</strain>
    </source>
</reference>
<accession>A0A917RIP6</accession>